<organism evidence="1 2">
    <name type="scientific">Blastomyces silverae</name>
    <dbReference type="NCBI Taxonomy" id="2060906"/>
    <lineage>
        <taxon>Eukaryota</taxon>
        <taxon>Fungi</taxon>
        <taxon>Dikarya</taxon>
        <taxon>Ascomycota</taxon>
        <taxon>Pezizomycotina</taxon>
        <taxon>Eurotiomycetes</taxon>
        <taxon>Eurotiomycetidae</taxon>
        <taxon>Onygenales</taxon>
        <taxon>Ajellomycetaceae</taxon>
        <taxon>Blastomyces</taxon>
    </lineage>
</organism>
<dbReference type="STRING" id="2060906.A0A0H1B941"/>
<dbReference type="Proteomes" id="UP000053573">
    <property type="component" value="Unassembled WGS sequence"/>
</dbReference>
<comment type="caution">
    <text evidence="1">The sequence shown here is derived from an EMBL/GenBank/DDBJ whole genome shotgun (WGS) entry which is preliminary data.</text>
</comment>
<accession>A0A0H1B941</accession>
<protein>
    <submittedName>
        <fullName evidence="1">Uncharacterized protein</fullName>
    </submittedName>
</protein>
<gene>
    <name evidence="1" type="ORF">EMPG_16979</name>
</gene>
<proteinExistence type="predicted"/>
<dbReference type="AlphaFoldDB" id="A0A0H1B941"/>
<dbReference type="EMBL" id="LDEV01002804">
    <property type="protein sequence ID" value="KLJ07527.1"/>
    <property type="molecule type" value="Genomic_DNA"/>
</dbReference>
<evidence type="ECO:0000313" key="1">
    <source>
        <dbReference type="EMBL" id="KLJ07527.1"/>
    </source>
</evidence>
<dbReference type="OrthoDB" id="4184546at2759"/>
<keyword evidence="2" id="KW-1185">Reference proteome</keyword>
<name>A0A0H1B941_9EURO</name>
<evidence type="ECO:0000313" key="2">
    <source>
        <dbReference type="Proteomes" id="UP000053573"/>
    </source>
</evidence>
<reference evidence="2" key="1">
    <citation type="journal article" date="2015" name="PLoS Genet.">
        <title>The dynamic genome and transcriptome of the human fungal pathogen Blastomyces and close relative Emmonsia.</title>
        <authorList>
            <person name="Munoz J.F."/>
            <person name="Gauthier G.M."/>
            <person name="Desjardins C.A."/>
            <person name="Gallo J.E."/>
            <person name="Holder J."/>
            <person name="Sullivan T.D."/>
            <person name="Marty A.J."/>
            <person name="Carmen J.C."/>
            <person name="Chen Z."/>
            <person name="Ding L."/>
            <person name="Gujja S."/>
            <person name="Magrini V."/>
            <person name="Misas E."/>
            <person name="Mitreva M."/>
            <person name="Priest M."/>
            <person name="Saif S."/>
            <person name="Whiston E.A."/>
            <person name="Young S."/>
            <person name="Zeng Q."/>
            <person name="Goldman W.E."/>
            <person name="Mardis E.R."/>
            <person name="Taylor J.W."/>
            <person name="McEwen J.G."/>
            <person name="Clay O.K."/>
            <person name="Klein B.S."/>
            <person name="Cuomo C.A."/>
        </authorList>
    </citation>
    <scope>NUCLEOTIDE SEQUENCE [LARGE SCALE GENOMIC DNA]</scope>
    <source>
        <strain evidence="2">UAMH 139</strain>
    </source>
</reference>
<sequence>MVKISDVDINTTSPHYHILTCFWPGISVPKWNYHISDDPLKGDGSHRSIVYKAEVIPKDATASVDAPRWAFIKMPSPEHEASANELQVEHDIYRLPSVRSAATFWKLYNMSSDSMDMGKTDPKSIRYAAFEWLKPLCKTWNTALTSIPMP</sequence>